<name>A0A1H3LL01_9RHOB</name>
<dbReference type="OrthoDB" id="9802147at2"/>
<dbReference type="InterPro" id="IPR022644">
    <property type="entry name" value="De-COase2_N"/>
</dbReference>
<evidence type="ECO:0000256" key="8">
    <source>
        <dbReference type="PIRSR" id="PIRSR600183-50"/>
    </source>
</evidence>
<evidence type="ECO:0000313" key="13">
    <source>
        <dbReference type="Proteomes" id="UP000199026"/>
    </source>
</evidence>
<dbReference type="InterPro" id="IPR009006">
    <property type="entry name" value="Ala_racemase/Decarboxylase_C"/>
</dbReference>
<evidence type="ECO:0000256" key="2">
    <source>
        <dbReference type="ARBA" id="ARBA00008872"/>
    </source>
</evidence>
<feature type="active site" description="Proton donor" evidence="8">
    <location>
        <position position="323"/>
    </location>
</feature>
<dbReference type="InterPro" id="IPR002433">
    <property type="entry name" value="Orn_de-COase"/>
</dbReference>
<dbReference type="GeneID" id="78124977"/>
<dbReference type="Gene3D" id="2.40.37.10">
    <property type="entry name" value="Lyase, Ornithine Decarboxylase, Chain A, domain 1"/>
    <property type="match status" value="1"/>
</dbReference>
<evidence type="ECO:0000256" key="7">
    <source>
        <dbReference type="ARBA" id="ARBA00049127"/>
    </source>
</evidence>
<dbReference type="Gene3D" id="3.20.20.10">
    <property type="entry name" value="Alanine racemase"/>
    <property type="match status" value="1"/>
</dbReference>
<organism evidence="12 13">
    <name type="scientific">Lentibacter algarum</name>
    <dbReference type="NCBI Taxonomy" id="576131"/>
    <lineage>
        <taxon>Bacteria</taxon>
        <taxon>Pseudomonadati</taxon>
        <taxon>Pseudomonadota</taxon>
        <taxon>Alphaproteobacteria</taxon>
        <taxon>Rhodobacterales</taxon>
        <taxon>Roseobacteraceae</taxon>
        <taxon>Lentibacter</taxon>
    </lineage>
</organism>
<evidence type="ECO:0000256" key="5">
    <source>
        <dbReference type="ARBA" id="ARBA00034115"/>
    </source>
</evidence>
<dbReference type="InterPro" id="IPR029066">
    <property type="entry name" value="PLP-binding_barrel"/>
</dbReference>
<dbReference type="InterPro" id="IPR022643">
    <property type="entry name" value="De-COase2_C"/>
</dbReference>
<dbReference type="RefSeq" id="WP_089891740.1">
    <property type="nucleotide sequence ID" value="NZ_CALJFH010000019.1"/>
</dbReference>
<reference evidence="12 13" key="1">
    <citation type="submission" date="2016-10" db="EMBL/GenBank/DDBJ databases">
        <authorList>
            <person name="de Groot N.N."/>
        </authorList>
    </citation>
    <scope>NUCLEOTIDE SEQUENCE [LARGE SCALE GENOMIC DNA]</scope>
    <source>
        <strain evidence="12 13">DSM 24677</strain>
    </source>
</reference>
<dbReference type="GO" id="GO:0033387">
    <property type="term" value="P:putrescine biosynthetic process from arginine, via ornithine"/>
    <property type="evidence" value="ECO:0007669"/>
    <property type="project" value="TreeGrafter"/>
</dbReference>
<evidence type="ECO:0000313" key="12">
    <source>
        <dbReference type="EMBL" id="SDY65197.1"/>
    </source>
</evidence>
<comment type="pathway">
    <text evidence="5">Amine and polyamine biosynthesis; putrescine biosynthesis via L-ornithine pathway; putrescine from L-ornithine: step 1/1.</text>
</comment>
<dbReference type="GO" id="GO:0004586">
    <property type="term" value="F:ornithine decarboxylase activity"/>
    <property type="evidence" value="ECO:0007669"/>
    <property type="project" value="UniProtKB-EC"/>
</dbReference>
<dbReference type="PRINTS" id="PR01179">
    <property type="entry name" value="ODADCRBXLASE"/>
</dbReference>
<gene>
    <name evidence="12" type="ORF">SAMN05444486_10317</name>
</gene>
<feature type="domain" description="Orn/DAP/Arg decarboxylase 2 C-terminal" evidence="10">
    <location>
        <begin position="260"/>
        <end position="351"/>
    </location>
</feature>
<comment type="similarity">
    <text evidence="2 9">Belongs to the Orn/Lys/Arg decarboxylase class-II family.</text>
</comment>
<proteinExistence type="inferred from homology"/>
<evidence type="ECO:0000256" key="3">
    <source>
        <dbReference type="ARBA" id="ARBA00022898"/>
    </source>
</evidence>
<evidence type="ECO:0000256" key="1">
    <source>
        <dbReference type="ARBA" id="ARBA00001933"/>
    </source>
</evidence>
<dbReference type="EC" id="4.1.1.17" evidence="6"/>
<dbReference type="SUPFAM" id="SSF50621">
    <property type="entry name" value="Alanine racemase C-terminal domain-like"/>
    <property type="match status" value="1"/>
</dbReference>
<evidence type="ECO:0000256" key="6">
    <source>
        <dbReference type="ARBA" id="ARBA00034138"/>
    </source>
</evidence>
<feature type="domain" description="Orn/DAP/Arg decarboxylase 2 N-terminal" evidence="11">
    <location>
        <begin position="40"/>
        <end position="259"/>
    </location>
</feature>
<keyword evidence="13" id="KW-1185">Reference proteome</keyword>
<feature type="modified residue" description="N6-(pyridoxal phosphate)lysine" evidence="8">
    <location>
        <position position="51"/>
    </location>
</feature>
<dbReference type="PROSITE" id="PS00878">
    <property type="entry name" value="ODR_DC_2_1"/>
    <property type="match status" value="1"/>
</dbReference>
<evidence type="ECO:0000256" key="4">
    <source>
        <dbReference type="ARBA" id="ARBA00023239"/>
    </source>
</evidence>
<dbReference type="InterPro" id="IPR022653">
    <property type="entry name" value="De-COase2_pyr-phos_BS"/>
</dbReference>
<comment type="cofactor">
    <cofactor evidence="1 8">
        <name>pyridoxal 5'-phosphate</name>
        <dbReference type="ChEBI" id="CHEBI:597326"/>
    </cofactor>
</comment>
<dbReference type="EMBL" id="FNPR01000003">
    <property type="protein sequence ID" value="SDY65197.1"/>
    <property type="molecule type" value="Genomic_DNA"/>
</dbReference>
<dbReference type="PANTHER" id="PTHR11482">
    <property type="entry name" value="ARGININE/DIAMINOPIMELATE/ORNITHINE DECARBOXYLASE"/>
    <property type="match status" value="1"/>
</dbReference>
<dbReference type="InterPro" id="IPR000183">
    <property type="entry name" value="Orn/DAP/Arg_de-COase"/>
</dbReference>
<keyword evidence="3 8" id="KW-0663">Pyridoxal phosphate</keyword>
<accession>A0A1H3LL01</accession>
<sequence>MFDRGVFETPEEHIGLKRPEAPVMYFAPRVLREQADRFCRGFRGQVTFAVKANPAPEVLENLVAAGLSGFDVASPEEIAQVRAASATADLHYNNPVRSRAEIAVGKAARVRSWSVDDLAELVKLGAPQHAAEEVAVRFKLPVKGAHYDFGAKFGATPAEAVVILQAVAAAGYRPALTFHPGTQCDSPDAWVQYIRAAAEIAQQACVTPERLNVGGGFASHRSGMPPDLERVFQEIDLAVRQAFELPPALVCEPGRAMVAESFSLLACVKAIRADGTVFLNDGIYGGFAEWRDISATDRVSCLTARGALKEGGERPQTVFGPTCDSLDCLPKPVSLPEGLEEGDYLLFAGMGAYSLAIATRFNGYGVRDVITVKRL</sequence>
<evidence type="ECO:0000259" key="10">
    <source>
        <dbReference type="Pfam" id="PF00278"/>
    </source>
</evidence>
<dbReference type="Pfam" id="PF00278">
    <property type="entry name" value="Orn_DAP_Arg_deC"/>
    <property type="match status" value="1"/>
</dbReference>
<protein>
    <recommendedName>
        <fullName evidence="6">ornithine decarboxylase</fullName>
        <ecNumber evidence="6">4.1.1.17</ecNumber>
    </recommendedName>
</protein>
<evidence type="ECO:0000259" key="11">
    <source>
        <dbReference type="Pfam" id="PF02784"/>
    </source>
</evidence>
<comment type="catalytic activity">
    <reaction evidence="7">
        <text>L-ornithine + H(+) = putrescine + CO2</text>
        <dbReference type="Rhea" id="RHEA:22964"/>
        <dbReference type="ChEBI" id="CHEBI:15378"/>
        <dbReference type="ChEBI" id="CHEBI:16526"/>
        <dbReference type="ChEBI" id="CHEBI:46911"/>
        <dbReference type="ChEBI" id="CHEBI:326268"/>
        <dbReference type="EC" id="4.1.1.17"/>
    </reaction>
</comment>
<dbReference type="PANTHER" id="PTHR11482:SF6">
    <property type="entry name" value="ORNITHINE DECARBOXYLASE 1-RELATED"/>
    <property type="match status" value="1"/>
</dbReference>
<dbReference type="AlphaFoldDB" id="A0A1H3LL01"/>
<dbReference type="SUPFAM" id="SSF51419">
    <property type="entry name" value="PLP-binding barrel"/>
    <property type="match status" value="1"/>
</dbReference>
<dbReference type="STRING" id="576131.SAMN05444486_10317"/>
<evidence type="ECO:0000256" key="9">
    <source>
        <dbReference type="RuleBase" id="RU003737"/>
    </source>
</evidence>
<dbReference type="Proteomes" id="UP000199026">
    <property type="component" value="Unassembled WGS sequence"/>
</dbReference>
<keyword evidence="4" id="KW-0456">Lyase</keyword>
<dbReference type="PRINTS" id="PR01182">
    <property type="entry name" value="ORNDCRBXLASE"/>
</dbReference>
<dbReference type="GO" id="GO:0005737">
    <property type="term" value="C:cytoplasm"/>
    <property type="evidence" value="ECO:0007669"/>
    <property type="project" value="TreeGrafter"/>
</dbReference>
<dbReference type="CDD" id="cd00622">
    <property type="entry name" value="PLPDE_III_ODC"/>
    <property type="match status" value="1"/>
</dbReference>
<dbReference type="Pfam" id="PF02784">
    <property type="entry name" value="Orn_Arg_deC_N"/>
    <property type="match status" value="1"/>
</dbReference>